<dbReference type="AlphaFoldDB" id="A0A1M6PII3"/>
<reference evidence="2" key="1">
    <citation type="submission" date="2016-11" db="EMBL/GenBank/DDBJ databases">
        <authorList>
            <person name="Varghese N."/>
            <person name="Submissions S."/>
        </authorList>
    </citation>
    <scope>NUCLEOTIDE SEQUENCE [LARGE SCALE GENOMIC DNA]</scope>
    <source>
        <strain evidence="2">DSM 16219</strain>
    </source>
</reference>
<organism evidence="1 2">
    <name type="scientific">Desulfatibacillum alkenivorans DSM 16219</name>
    <dbReference type="NCBI Taxonomy" id="1121393"/>
    <lineage>
        <taxon>Bacteria</taxon>
        <taxon>Pseudomonadati</taxon>
        <taxon>Thermodesulfobacteriota</taxon>
        <taxon>Desulfobacteria</taxon>
        <taxon>Desulfobacterales</taxon>
        <taxon>Desulfatibacillaceae</taxon>
        <taxon>Desulfatibacillum</taxon>
    </lineage>
</organism>
<gene>
    <name evidence="1" type="ORF">SAMN02745216_02846</name>
</gene>
<dbReference type="STRING" id="1121393.SAMN02745216_02846"/>
<evidence type="ECO:0000313" key="1">
    <source>
        <dbReference type="EMBL" id="SHK07755.1"/>
    </source>
</evidence>
<sequence>MNTILLILLAGIIAYSVLRLGNNKELRSLLKNKPDRSLGVLKRRYLHSEAPAGYYHLAVQSWEHGEERHF</sequence>
<accession>A0A1M6PII3</accession>
<proteinExistence type="predicted"/>
<dbReference type="EMBL" id="FQZU01000017">
    <property type="protein sequence ID" value="SHK07755.1"/>
    <property type="molecule type" value="Genomic_DNA"/>
</dbReference>
<name>A0A1M6PII3_9BACT</name>
<keyword evidence="2" id="KW-1185">Reference proteome</keyword>
<dbReference type="RefSeq" id="WP_073476836.1">
    <property type="nucleotide sequence ID" value="NZ_FQZU01000017.1"/>
</dbReference>
<evidence type="ECO:0000313" key="2">
    <source>
        <dbReference type="Proteomes" id="UP000183994"/>
    </source>
</evidence>
<dbReference type="Proteomes" id="UP000183994">
    <property type="component" value="Unassembled WGS sequence"/>
</dbReference>
<protein>
    <submittedName>
        <fullName evidence="1">Uncharacterized protein</fullName>
    </submittedName>
</protein>